<proteinExistence type="predicted"/>
<keyword evidence="1" id="KW-0489">Methyltransferase</keyword>
<accession>A0ABD5ED91</accession>
<dbReference type="GO" id="GO:0032259">
    <property type="term" value="P:methylation"/>
    <property type="evidence" value="ECO:0007669"/>
    <property type="project" value="UniProtKB-KW"/>
</dbReference>
<dbReference type="RefSeq" id="WP_093852921.1">
    <property type="nucleotide sequence ID" value="NZ_JAVRER010000047.1"/>
</dbReference>
<name>A0ABD5ED91_9ACTN</name>
<dbReference type="GO" id="GO:0008168">
    <property type="term" value="F:methyltransferase activity"/>
    <property type="evidence" value="ECO:0007669"/>
    <property type="project" value="UniProtKB-KW"/>
</dbReference>
<dbReference type="InterPro" id="IPR006764">
    <property type="entry name" value="SAM_dep_MeTrfase_SAV2177_type"/>
</dbReference>
<dbReference type="SUPFAM" id="SSF53335">
    <property type="entry name" value="S-adenosyl-L-methionine-dependent methyltransferases"/>
    <property type="match status" value="1"/>
</dbReference>
<protein>
    <submittedName>
        <fullName evidence="1">SAM-dependent methyltransferase</fullName>
    </submittedName>
</protein>
<comment type="caution">
    <text evidence="1">The sequence shown here is derived from an EMBL/GenBank/DDBJ whole genome shotgun (WGS) entry which is preliminary data.</text>
</comment>
<dbReference type="AlphaFoldDB" id="A0ABD5ED91"/>
<evidence type="ECO:0000313" key="1">
    <source>
        <dbReference type="EMBL" id="MDT0418547.1"/>
    </source>
</evidence>
<dbReference type="EMBL" id="JAVRER010000047">
    <property type="protein sequence ID" value="MDT0418547.1"/>
    <property type="molecule type" value="Genomic_DNA"/>
</dbReference>
<dbReference type="Proteomes" id="UP001183607">
    <property type="component" value="Unassembled WGS sequence"/>
</dbReference>
<dbReference type="Pfam" id="PF04672">
    <property type="entry name" value="Methyltransf_19"/>
    <property type="match status" value="1"/>
</dbReference>
<organism evidence="1 2">
    <name type="scientific">Streptomyces evansiae</name>
    <dbReference type="NCBI Taxonomy" id="3075535"/>
    <lineage>
        <taxon>Bacteria</taxon>
        <taxon>Bacillati</taxon>
        <taxon>Actinomycetota</taxon>
        <taxon>Actinomycetes</taxon>
        <taxon>Kitasatosporales</taxon>
        <taxon>Streptomycetaceae</taxon>
        <taxon>Streptomyces</taxon>
    </lineage>
</organism>
<dbReference type="PIRSF" id="PIRSF017393">
    <property type="entry name" value="MTase_SAV2177"/>
    <property type="match status" value="1"/>
</dbReference>
<keyword evidence="1" id="KW-0808">Transferase</keyword>
<reference evidence="2" key="1">
    <citation type="submission" date="2023-07" db="EMBL/GenBank/DDBJ databases">
        <title>30 novel species of actinomycetes from the DSMZ collection.</title>
        <authorList>
            <person name="Nouioui I."/>
        </authorList>
    </citation>
    <scope>NUCLEOTIDE SEQUENCE [LARGE SCALE GENOMIC DNA]</scope>
    <source>
        <strain evidence="2">DSM 41982</strain>
    </source>
</reference>
<dbReference type="InterPro" id="IPR029063">
    <property type="entry name" value="SAM-dependent_MTases_sf"/>
</dbReference>
<dbReference type="CDD" id="cd02440">
    <property type="entry name" value="AdoMet_MTases"/>
    <property type="match status" value="1"/>
</dbReference>
<evidence type="ECO:0000313" key="2">
    <source>
        <dbReference type="Proteomes" id="UP001183607"/>
    </source>
</evidence>
<dbReference type="Gene3D" id="3.40.50.150">
    <property type="entry name" value="Vaccinia Virus protein VP39"/>
    <property type="match status" value="1"/>
</dbReference>
<gene>
    <name evidence="1" type="ORF">RM574_23975</name>
</gene>
<sequence>MSEAAPNTPSPYIDTTRPHPARMYDWFLGGKDNYPVDEEMGRKVLAIEPNVPVLARMNREFMRRATRWLASQGIRQFLDIGTGIPTEPNLHQVAQGVARDARVVYCDNDPIVLAHAEALLRSTPEGAVDYVQADVRDSEAIVERASKSLDFSKPVALSLIALLHFVGDRNGDGGAGAHEIVSGLVDRLAPGSYLVLSHVTADFQPEKAEQVGSLYRSGTASLHPRPRAEFEKFFTGLEFVGPGIVSEGEWHPELGEPVPGEEDVIKAGYSAIARKP</sequence>